<gene>
    <name evidence="2" type="ORF">CferDRAFT_1291</name>
</gene>
<dbReference type="Proteomes" id="UP000004162">
    <property type="component" value="Unassembled WGS sequence"/>
</dbReference>
<evidence type="ECO:0000313" key="3">
    <source>
        <dbReference type="Proteomes" id="UP000004162"/>
    </source>
</evidence>
<proteinExistence type="predicted"/>
<name>Q0YSE6_9CHLB</name>
<dbReference type="InterPro" id="IPR001763">
    <property type="entry name" value="Rhodanese-like_dom"/>
</dbReference>
<reference evidence="2 3" key="2">
    <citation type="submission" date="2006-07" db="EMBL/GenBank/DDBJ databases">
        <title>Sequencing of the draft genome and assembly of Chlorobium ferroxidans DSM 13031.</title>
        <authorList>
            <consortium name="US DOE Joint Genome Institute (JGI-PGF)"/>
            <person name="Copeland A."/>
            <person name="Lucas S."/>
            <person name="Lapidus A."/>
            <person name="Barry K."/>
            <person name="Glavina del Rio T."/>
            <person name="Dalin E."/>
            <person name="Tice H."/>
            <person name="Bruce D."/>
            <person name="Pitluck S."/>
            <person name="Richardson P."/>
        </authorList>
    </citation>
    <scope>NUCLEOTIDE SEQUENCE [LARGE SCALE GENOMIC DNA]</scope>
    <source>
        <strain evidence="2 3">DSM 13031</strain>
    </source>
</reference>
<dbReference type="PROSITE" id="PS50206">
    <property type="entry name" value="RHODANESE_3"/>
    <property type="match status" value="1"/>
</dbReference>
<dbReference type="InterPro" id="IPR036873">
    <property type="entry name" value="Rhodanese-like_dom_sf"/>
</dbReference>
<feature type="domain" description="Rhodanese" evidence="1">
    <location>
        <begin position="2"/>
        <end position="77"/>
    </location>
</feature>
<protein>
    <submittedName>
        <fullName evidence="2">Rhodanese-like domain protein</fullName>
    </submittedName>
</protein>
<evidence type="ECO:0000313" key="2">
    <source>
        <dbReference type="EMBL" id="EAT59284.1"/>
    </source>
</evidence>
<dbReference type="Gene3D" id="3.40.250.10">
    <property type="entry name" value="Rhodanese-like domain"/>
    <property type="match status" value="1"/>
</dbReference>
<dbReference type="AlphaFoldDB" id="Q0YSE6"/>
<dbReference type="CDD" id="cd00158">
    <property type="entry name" value="RHOD"/>
    <property type="match status" value="1"/>
</dbReference>
<keyword evidence="3" id="KW-1185">Reference proteome</keyword>
<dbReference type="SUPFAM" id="SSF52821">
    <property type="entry name" value="Rhodanese/Cell cycle control phosphatase"/>
    <property type="match status" value="1"/>
</dbReference>
<comment type="caution">
    <text evidence="2">The sequence shown here is derived from an EMBL/GenBank/DDBJ whole genome shotgun (WGS) entry which is preliminary data.</text>
</comment>
<dbReference type="Pfam" id="PF00581">
    <property type="entry name" value="Rhodanese"/>
    <property type="match status" value="1"/>
</dbReference>
<dbReference type="EMBL" id="AASE01000006">
    <property type="protein sequence ID" value="EAT59284.1"/>
    <property type="molecule type" value="Genomic_DNA"/>
</dbReference>
<reference evidence="2 3" key="1">
    <citation type="submission" date="2006-07" db="EMBL/GenBank/DDBJ databases">
        <title>Annotation of the draft genome assembly of Chlorobium ferroxidans DSM 13031.</title>
        <authorList>
            <consortium name="US DOE Joint Genome Institute (JGI-ORNL)"/>
            <person name="Larimer F."/>
            <person name="Land M."/>
            <person name="Hauser L."/>
        </authorList>
    </citation>
    <scope>NUCLEOTIDE SEQUENCE [LARGE SCALE GENOMIC DNA]</scope>
    <source>
        <strain evidence="2 3">DSM 13031</strain>
    </source>
</reference>
<organism evidence="2 3">
    <name type="scientific">Chlorobium ferrooxidans DSM 13031</name>
    <dbReference type="NCBI Taxonomy" id="377431"/>
    <lineage>
        <taxon>Bacteria</taxon>
        <taxon>Pseudomonadati</taxon>
        <taxon>Chlorobiota</taxon>
        <taxon>Chlorobiia</taxon>
        <taxon>Chlorobiales</taxon>
        <taxon>Chlorobiaceae</taxon>
        <taxon>Chlorobium/Pelodictyon group</taxon>
        <taxon>Chlorobium</taxon>
    </lineage>
</organism>
<sequence length="77" mass="8668">MHIKGATSLSSSRFDEQYPDFRKKQPLETPIVVYCADSNCGKARQVAKKLRKNGYRNVRVFSGGLVEWSQAGFPMEG</sequence>
<accession>Q0YSE6</accession>
<evidence type="ECO:0000259" key="1">
    <source>
        <dbReference type="PROSITE" id="PS50206"/>
    </source>
</evidence>